<dbReference type="PANTHER" id="PTHR43799:SF1">
    <property type="entry name" value="ASPARTATE AMINOTRANSFERASE"/>
    <property type="match status" value="1"/>
</dbReference>
<protein>
    <submittedName>
        <fullName evidence="1">Transcriptional regulator</fullName>
    </submittedName>
</protein>
<dbReference type="PANTHER" id="PTHR43799">
    <property type="entry name" value="AMINOTRANSFERASE, PUTATIVE-RELATED"/>
    <property type="match status" value="1"/>
</dbReference>
<organism evidence="1 2">
    <name type="scientific">Saccharophagus degradans (strain 2-40 / ATCC 43961 / DSM 17024)</name>
    <dbReference type="NCBI Taxonomy" id="203122"/>
    <lineage>
        <taxon>Bacteria</taxon>
        <taxon>Pseudomonadati</taxon>
        <taxon>Pseudomonadota</taxon>
        <taxon>Gammaproteobacteria</taxon>
        <taxon>Cellvibrionales</taxon>
        <taxon>Cellvibrionaceae</taxon>
        <taxon>Saccharophagus</taxon>
    </lineage>
</organism>
<dbReference type="InterPro" id="IPR024551">
    <property type="entry name" value="AspAT_Ic"/>
</dbReference>
<evidence type="ECO:0000313" key="2">
    <source>
        <dbReference type="Proteomes" id="UP000001947"/>
    </source>
</evidence>
<accession>Q21FI4</accession>
<dbReference type="Gene3D" id="3.90.1150.10">
    <property type="entry name" value="Aspartate Aminotransferase, domain 1"/>
    <property type="match status" value="1"/>
</dbReference>
<dbReference type="InterPro" id="IPR015424">
    <property type="entry name" value="PyrdxlP-dep_Trfase"/>
</dbReference>
<gene>
    <name evidence="1" type="ordered locus">Sde_3290</name>
</gene>
<dbReference type="InterPro" id="IPR015421">
    <property type="entry name" value="PyrdxlP-dep_Trfase_major"/>
</dbReference>
<dbReference type="GO" id="GO:0004069">
    <property type="term" value="F:L-aspartate:2-oxoglutarate aminotransferase activity"/>
    <property type="evidence" value="ECO:0007669"/>
    <property type="project" value="InterPro"/>
</dbReference>
<keyword evidence="2" id="KW-1185">Reference proteome</keyword>
<dbReference type="AlphaFoldDB" id="Q21FI4"/>
<name>Q21FI4_SACD2</name>
<dbReference type="InterPro" id="IPR015422">
    <property type="entry name" value="PyrdxlP-dep_Trfase_small"/>
</dbReference>
<dbReference type="STRING" id="203122.Sde_3290"/>
<dbReference type="EMBL" id="CP000282">
    <property type="protein sequence ID" value="ABD82545.1"/>
    <property type="molecule type" value="Genomic_DNA"/>
</dbReference>
<proteinExistence type="predicted"/>
<dbReference type="eggNOG" id="COG1167">
    <property type="taxonomic scope" value="Bacteria"/>
</dbReference>
<evidence type="ECO:0000313" key="1">
    <source>
        <dbReference type="EMBL" id="ABD82545.1"/>
    </source>
</evidence>
<dbReference type="Proteomes" id="UP000001947">
    <property type="component" value="Chromosome"/>
</dbReference>
<dbReference type="Gene3D" id="3.40.640.10">
    <property type="entry name" value="Type I PLP-dependent aspartate aminotransferase-like (Major domain)"/>
    <property type="match status" value="1"/>
</dbReference>
<reference evidence="1 2" key="1">
    <citation type="journal article" date="2008" name="PLoS Genet.">
        <title>Complete genome sequence of the complex carbohydrate-degrading marine bacterium, Saccharophagus degradans strain 2-40 T.</title>
        <authorList>
            <person name="Weiner R.M."/>
            <person name="Taylor L.E.II."/>
            <person name="Henrissat B."/>
            <person name="Hauser L."/>
            <person name="Land M."/>
            <person name="Coutinho P.M."/>
            <person name="Rancurel C."/>
            <person name="Saunders E.H."/>
            <person name="Longmire A.G."/>
            <person name="Zhang H."/>
            <person name="Bayer E.A."/>
            <person name="Gilbert H.J."/>
            <person name="Larimer F."/>
            <person name="Zhulin I.B."/>
            <person name="Ekborg N.A."/>
            <person name="Lamed R."/>
            <person name="Richardson P.M."/>
            <person name="Borovok I."/>
            <person name="Hutcheson S."/>
        </authorList>
    </citation>
    <scope>NUCLEOTIDE SEQUENCE [LARGE SCALE GENOMIC DNA]</scope>
    <source>
        <strain evidence="2">2-40 / ATCC 43961 / DSM 17024</strain>
    </source>
</reference>
<dbReference type="KEGG" id="sde:Sde_3290"/>
<sequence>MQAPYTNLKTHHKWVEFSAEDTTLNLSNASVEQLQEWKQQLSAEYDNVLARKLNLDLTRGKPSAEQLSLSDAMDGILAGDYITASGIDVRNYGGLEGIPEARAIGSDILGVPVENVLAGGNSSLTLMYQTMAIAHQFGLAGEGSAWSQEGTVKFLCPVPGYDRHYSVCEHLGIEMLTVAMTSTGPDMDQVEKMIAADPSIKGMWCVPKYSNPTGVVYSDETVERIANLGNIAGKNFRVFWDNAYAIHDLSDNPVALANIFEACKAAGTEDSVIQFASTSKVTHAGSGVAFIAASDTNLKFFKLALGFMTIGPDKVNQLRHAKFFAADGALSAHMAKHAAIIKPRFASVLKHLEAAFSDNDLGEWESADGGYFISFDTRPGLAQKVVKLAGDAGVKLTPAGATFPYGKDPQDSNIRIAPTVPTVDQVEEAMQVFVLCVKLASVEQALANS</sequence>
<dbReference type="CDD" id="cd00609">
    <property type="entry name" value="AAT_like"/>
    <property type="match status" value="1"/>
</dbReference>
<dbReference type="HOGENOM" id="CLU_635914_0_0_6"/>
<dbReference type="Pfam" id="PF12897">
    <property type="entry name" value="Asp_aminotransf"/>
    <property type="match status" value="1"/>
</dbReference>
<dbReference type="SUPFAM" id="SSF53383">
    <property type="entry name" value="PLP-dependent transferases"/>
    <property type="match status" value="1"/>
</dbReference>